<evidence type="ECO:0000256" key="5">
    <source>
        <dbReference type="ARBA" id="ARBA00022911"/>
    </source>
</evidence>
<dbReference type="InterPro" id="IPR005828">
    <property type="entry name" value="MFS_sugar_transport-like"/>
</dbReference>
<dbReference type="PANTHER" id="PTHR48022:SF34">
    <property type="entry name" value="MAJOR FACILITATOR SUPERFAMILY (MFS) PROFILE DOMAIN-CONTAINING PROTEIN-RELATED"/>
    <property type="match status" value="1"/>
</dbReference>
<dbReference type="FunFam" id="1.20.1250.20:FF:000134">
    <property type="entry name" value="MFS sugar transporter protein"/>
    <property type="match status" value="1"/>
</dbReference>
<dbReference type="EMBL" id="FMSP01000019">
    <property type="protein sequence ID" value="SCV73936.1"/>
    <property type="molecule type" value="Genomic_DNA"/>
</dbReference>
<dbReference type="AlphaFoldDB" id="A0A238FS53"/>
<accession>A0A238FS53</accession>
<comment type="catalytic activity">
    <reaction evidence="9">
        <text>myo-inositol(out) + H(+)(out) = myo-inositol(in) + H(+)(in)</text>
        <dbReference type="Rhea" id="RHEA:60364"/>
        <dbReference type="ChEBI" id="CHEBI:15378"/>
        <dbReference type="ChEBI" id="CHEBI:17268"/>
    </reaction>
</comment>
<feature type="transmembrane region" description="Helical" evidence="11">
    <location>
        <begin position="172"/>
        <end position="189"/>
    </location>
</feature>
<feature type="transmembrane region" description="Helical" evidence="11">
    <location>
        <begin position="366"/>
        <end position="388"/>
    </location>
</feature>
<comment type="similarity">
    <text evidence="2 10">Belongs to the major facilitator superfamily. Sugar transporter (TC 2.A.1.1) family.</text>
</comment>
<reference evidence="14" key="1">
    <citation type="submission" date="2016-09" db="EMBL/GenBank/DDBJ databases">
        <authorList>
            <person name="Jeantristanb JTB J.-T."/>
            <person name="Ricardo R."/>
        </authorList>
    </citation>
    <scope>NUCLEOTIDE SEQUENCE [LARGE SCALE GENOMIC DNA]</scope>
</reference>
<dbReference type="PROSITE" id="PS50850">
    <property type="entry name" value="MFS"/>
    <property type="match status" value="1"/>
</dbReference>
<feature type="transmembrane region" description="Helical" evidence="11">
    <location>
        <begin position="110"/>
        <end position="129"/>
    </location>
</feature>
<keyword evidence="4 11" id="KW-0812">Transmembrane</keyword>
<dbReference type="PRINTS" id="PR00171">
    <property type="entry name" value="SUGRTRNSPORT"/>
</dbReference>
<evidence type="ECO:0000256" key="3">
    <source>
        <dbReference type="ARBA" id="ARBA00022448"/>
    </source>
</evidence>
<evidence type="ECO:0000259" key="12">
    <source>
        <dbReference type="PROSITE" id="PS50850"/>
    </source>
</evidence>
<feature type="transmembrane region" description="Helical" evidence="11">
    <location>
        <begin position="501"/>
        <end position="519"/>
    </location>
</feature>
<feature type="transmembrane region" description="Helical" evidence="11">
    <location>
        <begin position="469"/>
        <end position="489"/>
    </location>
</feature>
<dbReference type="PROSITE" id="PS00216">
    <property type="entry name" value="SUGAR_TRANSPORT_1"/>
    <property type="match status" value="1"/>
</dbReference>
<feature type="transmembrane region" description="Helical" evidence="11">
    <location>
        <begin position="201"/>
        <end position="224"/>
    </location>
</feature>
<evidence type="ECO:0000313" key="14">
    <source>
        <dbReference type="Proteomes" id="UP000198372"/>
    </source>
</evidence>
<keyword evidence="5" id="KW-0672">Quinate metabolism</keyword>
<dbReference type="GO" id="GO:0005351">
    <property type="term" value="F:carbohydrate:proton symporter activity"/>
    <property type="evidence" value="ECO:0007669"/>
    <property type="project" value="TreeGrafter"/>
</dbReference>
<keyword evidence="7 11" id="KW-0472">Membrane</keyword>
<comment type="subcellular location">
    <subcellularLocation>
        <location evidence="1">Membrane</location>
        <topology evidence="1">Multi-pass membrane protein</topology>
    </subcellularLocation>
</comment>
<feature type="transmembrane region" description="Helical" evidence="11">
    <location>
        <begin position="62"/>
        <end position="80"/>
    </location>
</feature>
<dbReference type="InterPro" id="IPR050360">
    <property type="entry name" value="MFS_Sugar_Transporters"/>
</dbReference>
<name>A0A238FS53_9BASI</name>
<dbReference type="InterPro" id="IPR020846">
    <property type="entry name" value="MFS_dom"/>
</dbReference>
<evidence type="ECO:0000313" key="13">
    <source>
        <dbReference type="EMBL" id="SCV73936.1"/>
    </source>
</evidence>
<evidence type="ECO:0000256" key="9">
    <source>
        <dbReference type="ARBA" id="ARBA00049119"/>
    </source>
</evidence>
<evidence type="ECO:0000256" key="7">
    <source>
        <dbReference type="ARBA" id="ARBA00023136"/>
    </source>
</evidence>
<evidence type="ECO:0000256" key="4">
    <source>
        <dbReference type="ARBA" id="ARBA00022692"/>
    </source>
</evidence>
<evidence type="ECO:0000256" key="10">
    <source>
        <dbReference type="RuleBase" id="RU003346"/>
    </source>
</evidence>
<keyword evidence="6 11" id="KW-1133">Transmembrane helix</keyword>
<evidence type="ECO:0000256" key="11">
    <source>
        <dbReference type="SAM" id="Phobius"/>
    </source>
</evidence>
<gene>
    <name evidence="13" type="ORF">BQ2448_6366</name>
</gene>
<dbReference type="Pfam" id="PF00083">
    <property type="entry name" value="Sugar_tr"/>
    <property type="match status" value="1"/>
</dbReference>
<evidence type="ECO:0000256" key="8">
    <source>
        <dbReference type="ARBA" id="ARBA00043213"/>
    </source>
</evidence>
<dbReference type="GO" id="GO:0016020">
    <property type="term" value="C:membrane"/>
    <property type="evidence" value="ECO:0007669"/>
    <property type="project" value="UniProtKB-SubCell"/>
</dbReference>
<dbReference type="NCBIfam" id="TIGR00879">
    <property type="entry name" value="SP"/>
    <property type="match status" value="1"/>
</dbReference>
<feature type="transmembrane region" description="Helical" evidence="11">
    <location>
        <begin position="141"/>
        <end position="160"/>
    </location>
</feature>
<dbReference type="InterPro" id="IPR003663">
    <property type="entry name" value="Sugar/inositol_transpt"/>
</dbReference>
<sequence>MVYQSNDNDSLAKYESSDISVAQLGKGAPKRSYTLSSNVADAHARTVAKLNAPPAPKEVNNALVYLIGITICMGAVAYGYDTGFFGGTIALTSFRRDFGTLSKTPKQRDAISANLVSLFQGGSFFGAALQLPITNTLGRKWSIIISNVIFIISAIVQAVANGSVGVMMAGRFLGGLAIGVSSLVIPVYLSEFAPAPIRGRLVGFYDMGIQVGTLGGFWINFLLFRTFPSNHWQWRIPVLLQLAPAALLGLGMFFLPETPRFLMDKGRFDEAEAVLMRLRRLPREHEYLQWELTQTRAQAEAEKMIRGDDSTFDLIKQLFRSRGHSYRLFLAMSLLFFKTFSGVQAVNYYSPRIFEQLGFKGTSNSLLATGVYGSVKFICTVIFGLFVVDRIGRRRPLIFGSTAGALCLFFMGGYLTGAGPRPADATGTRPGDYSAIFAIFLYASIYCFGYNSVPLTLVSEIFTMRFKTVSMTFCLMWQWLCTFAVVRIMPVALTNLGGKAYFPFAAIFITAGPFVYFLVPETKGLPLEAMDDLFGVAEMTDAERAVLASEKGEAGAFSHVEHAGYASAAAGVARTNTVQVMAPIDEISRRV</sequence>
<dbReference type="PANTHER" id="PTHR48022">
    <property type="entry name" value="PLASTIDIC GLUCOSE TRANSPORTER 4"/>
    <property type="match status" value="1"/>
</dbReference>
<proteinExistence type="inferred from homology"/>
<dbReference type="PROSITE" id="PS00217">
    <property type="entry name" value="SUGAR_TRANSPORT_2"/>
    <property type="match status" value="1"/>
</dbReference>
<dbReference type="Proteomes" id="UP000198372">
    <property type="component" value="Unassembled WGS sequence"/>
</dbReference>
<evidence type="ECO:0000256" key="2">
    <source>
        <dbReference type="ARBA" id="ARBA00010992"/>
    </source>
</evidence>
<evidence type="ECO:0000256" key="6">
    <source>
        <dbReference type="ARBA" id="ARBA00022989"/>
    </source>
</evidence>
<feature type="transmembrane region" description="Helical" evidence="11">
    <location>
        <begin position="236"/>
        <end position="255"/>
    </location>
</feature>
<organism evidence="13 14">
    <name type="scientific">Microbotryum intermedium</name>
    <dbReference type="NCBI Taxonomy" id="269621"/>
    <lineage>
        <taxon>Eukaryota</taxon>
        <taxon>Fungi</taxon>
        <taxon>Dikarya</taxon>
        <taxon>Basidiomycota</taxon>
        <taxon>Pucciniomycotina</taxon>
        <taxon>Microbotryomycetes</taxon>
        <taxon>Microbotryales</taxon>
        <taxon>Microbotryaceae</taxon>
        <taxon>Microbotryum</taxon>
    </lineage>
</organism>
<feature type="transmembrane region" description="Helical" evidence="11">
    <location>
        <begin position="435"/>
        <end position="457"/>
    </location>
</feature>
<feature type="domain" description="Major facilitator superfamily (MFS) profile" evidence="12">
    <location>
        <begin position="67"/>
        <end position="523"/>
    </location>
</feature>
<dbReference type="SUPFAM" id="SSF103473">
    <property type="entry name" value="MFS general substrate transporter"/>
    <property type="match status" value="1"/>
</dbReference>
<evidence type="ECO:0000256" key="1">
    <source>
        <dbReference type="ARBA" id="ARBA00004141"/>
    </source>
</evidence>
<feature type="transmembrane region" description="Helical" evidence="11">
    <location>
        <begin position="397"/>
        <end position="415"/>
    </location>
</feature>
<dbReference type="OrthoDB" id="2534178at2759"/>
<dbReference type="InterPro" id="IPR005829">
    <property type="entry name" value="Sugar_transporter_CS"/>
</dbReference>
<keyword evidence="14" id="KW-1185">Reference proteome</keyword>
<dbReference type="InterPro" id="IPR036259">
    <property type="entry name" value="MFS_trans_sf"/>
</dbReference>
<protein>
    <recommendedName>
        <fullName evidence="8">Quinate transporter</fullName>
    </recommendedName>
</protein>
<dbReference type="STRING" id="269621.A0A238FS53"/>
<keyword evidence="3 10" id="KW-0813">Transport</keyword>
<dbReference type="Gene3D" id="1.20.1250.20">
    <property type="entry name" value="MFS general substrate transporter like domains"/>
    <property type="match status" value="1"/>
</dbReference>